<organism evidence="2 3">
    <name type="scientific">Dactylosporangium darangshiense</name>
    <dbReference type="NCBI Taxonomy" id="579108"/>
    <lineage>
        <taxon>Bacteria</taxon>
        <taxon>Bacillati</taxon>
        <taxon>Actinomycetota</taxon>
        <taxon>Actinomycetes</taxon>
        <taxon>Micromonosporales</taxon>
        <taxon>Micromonosporaceae</taxon>
        <taxon>Dactylosporangium</taxon>
    </lineage>
</organism>
<comment type="caution">
    <text evidence="2">The sequence shown here is derived from an EMBL/GenBank/DDBJ whole genome shotgun (WGS) entry which is preliminary data.</text>
</comment>
<feature type="region of interest" description="Disordered" evidence="1">
    <location>
        <begin position="46"/>
        <end position="82"/>
    </location>
</feature>
<evidence type="ECO:0000313" key="3">
    <source>
        <dbReference type="Proteomes" id="UP001500620"/>
    </source>
</evidence>
<sequence length="82" mass="8933">MGMAVMAIEGTSRLTPIAPRAAANARPSRFESVVFMRETPTFLISDRSDGGLRAAATQDEEQNGPGADQCDRDADQDIHFHR</sequence>
<gene>
    <name evidence="2" type="ORF">GCM10022255_063600</name>
</gene>
<dbReference type="Proteomes" id="UP001500620">
    <property type="component" value="Unassembled WGS sequence"/>
</dbReference>
<reference evidence="3" key="1">
    <citation type="journal article" date="2019" name="Int. J. Syst. Evol. Microbiol.">
        <title>The Global Catalogue of Microorganisms (GCM) 10K type strain sequencing project: providing services to taxonomists for standard genome sequencing and annotation.</title>
        <authorList>
            <consortium name="The Broad Institute Genomics Platform"/>
            <consortium name="The Broad Institute Genome Sequencing Center for Infectious Disease"/>
            <person name="Wu L."/>
            <person name="Ma J."/>
        </authorList>
    </citation>
    <scope>NUCLEOTIDE SEQUENCE [LARGE SCALE GENOMIC DNA]</scope>
    <source>
        <strain evidence="3">JCM 17441</strain>
    </source>
</reference>
<dbReference type="EMBL" id="BAABAT010000020">
    <property type="protein sequence ID" value="GAA4255295.1"/>
    <property type="molecule type" value="Genomic_DNA"/>
</dbReference>
<proteinExistence type="predicted"/>
<accession>A0ABP8DGB9</accession>
<evidence type="ECO:0000256" key="1">
    <source>
        <dbReference type="SAM" id="MobiDB-lite"/>
    </source>
</evidence>
<keyword evidence="3" id="KW-1185">Reference proteome</keyword>
<feature type="compositionally biased region" description="Basic and acidic residues" evidence="1">
    <location>
        <begin position="69"/>
        <end position="82"/>
    </location>
</feature>
<name>A0ABP8DGB9_9ACTN</name>
<evidence type="ECO:0000313" key="2">
    <source>
        <dbReference type="EMBL" id="GAA4255295.1"/>
    </source>
</evidence>
<protein>
    <submittedName>
        <fullName evidence="2">Uncharacterized protein</fullName>
    </submittedName>
</protein>